<sequence>MTELGELGLSSYEEQAYRTLLVTGATTAADLSTASDVPRGRIYDVLNGLASRGLVGTQATEPTRYRAVEPAVAVDRLLAERTRELADEWERYRGVARAVRSNLLPTAPADASVWLGSLGSEEMQTAMREHVRTATESVLATLGPPYQHASWGTFETEVAAFLDGAADGLSVSIVLADSVVDSLPETFPDLVESAPGSVEIRAHPTVPVSFDVVDGELTTVDLPSPRDSGDRLGVVGVNAPEVVAAFEREFEALWADATPLL</sequence>
<dbReference type="InterPro" id="IPR036390">
    <property type="entry name" value="WH_DNA-bd_sf"/>
</dbReference>
<dbReference type="InterPro" id="IPR002831">
    <property type="entry name" value="Tscrpt_reg_TrmB_N"/>
</dbReference>
<evidence type="ECO:0000259" key="1">
    <source>
        <dbReference type="Pfam" id="PF01978"/>
    </source>
</evidence>
<dbReference type="InterPro" id="IPR051797">
    <property type="entry name" value="TrmB-like"/>
</dbReference>
<dbReference type="SUPFAM" id="SSF46785">
    <property type="entry name" value="Winged helix' DNA-binding domain"/>
    <property type="match status" value="1"/>
</dbReference>
<dbReference type="PANTHER" id="PTHR34293">
    <property type="entry name" value="HTH-TYPE TRANSCRIPTIONAL REGULATOR TRMBL2"/>
    <property type="match status" value="1"/>
</dbReference>
<keyword evidence="4" id="KW-1185">Reference proteome</keyword>
<dbReference type="AlphaFoldDB" id="A0A1G9ZAD7"/>
<evidence type="ECO:0000313" key="3">
    <source>
        <dbReference type="EMBL" id="SDN18458.1"/>
    </source>
</evidence>
<organism evidence="3 4">
    <name type="scientific">Haloarchaeobius iranensis</name>
    <dbReference type="NCBI Taxonomy" id="996166"/>
    <lineage>
        <taxon>Archaea</taxon>
        <taxon>Methanobacteriati</taxon>
        <taxon>Methanobacteriota</taxon>
        <taxon>Stenosarchaea group</taxon>
        <taxon>Halobacteria</taxon>
        <taxon>Halobacteriales</taxon>
        <taxon>Halorubellaceae</taxon>
        <taxon>Haloarchaeobius</taxon>
    </lineage>
</organism>
<reference evidence="3 4" key="1">
    <citation type="submission" date="2016-10" db="EMBL/GenBank/DDBJ databases">
        <authorList>
            <person name="de Groot N.N."/>
        </authorList>
    </citation>
    <scope>NUCLEOTIDE SEQUENCE [LARGE SCALE GENOMIC DNA]</scope>
    <source>
        <strain evidence="4">EB21,IBRC-M 10013,KCTC 4048</strain>
    </source>
</reference>
<dbReference type="EMBL" id="FNIA01000019">
    <property type="protein sequence ID" value="SDN18458.1"/>
    <property type="molecule type" value="Genomic_DNA"/>
</dbReference>
<evidence type="ECO:0000259" key="2">
    <source>
        <dbReference type="Pfam" id="PF24217"/>
    </source>
</evidence>
<dbReference type="OrthoDB" id="202962at2157"/>
<dbReference type="PANTHER" id="PTHR34293:SF1">
    <property type="entry name" value="HTH-TYPE TRANSCRIPTIONAL REGULATOR TRMBL2"/>
    <property type="match status" value="1"/>
</dbReference>
<dbReference type="Proteomes" id="UP000199370">
    <property type="component" value="Unassembled WGS sequence"/>
</dbReference>
<dbReference type="STRING" id="996166.SAMN05192554_11927"/>
<feature type="domain" description="Transcription regulator TrmB N-terminal" evidence="1">
    <location>
        <begin position="6"/>
        <end position="70"/>
    </location>
</feature>
<feature type="domain" description="DUF7436" evidence="2">
    <location>
        <begin position="108"/>
        <end position="260"/>
    </location>
</feature>
<dbReference type="Pfam" id="PF24217">
    <property type="entry name" value="DUF7436"/>
    <property type="match status" value="1"/>
</dbReference>
<evidence type="ECO:0000313" key="4">
    <source>
        <dbReference type="Proteomes" id="UP000199370"/>
    </source>
</evidence>
<proteinExistence type="predicted"/>
<accession>A0A1G9ZAD7</accession>
<dbReference type="Pfam" id="PF01978">
    <property type="entry name" value="TrmB"/>
    <property type="match status" value="1"/>
</dbReference>
<dbReference type="InterPro" id="IPR055859">
    <property type="entry name" value="DUF7436"/>
</dbReference>
<dbReference type="Gene3D" id="1.10.10.10">
    <property type="entry name" value="Winged helix-like DNA-binding domain superfamily/Winged helix DNA-binding domain"/>
    <property type="match status" value="1"/>
</dbReference>
<name>A0A1G9ZAD7_9EURY</name>
<dbReference type="InterPro" id="IPR036388">
    <property type="entry name" value="WH-like_DNA-bd_sf"/>
</dbReference>
<gene>
    <name evidence="3" type="ORF">SAMN05192554_11927</name>
</gene>
<protein>
    <submittedName>
        <fullName evidence="3">Sugar-specific transcriptional regulator TrmB</fullName>
    </submittedName>
</protein>
<dbReference type="RefSeq" id="WP_089735178.1">
    <property type="nucleotide sequence ID" value="NZ_FNIA01000019.1"/>
</dbReference>